<protein>
    <recommendedName>
        <fullName evidence="4">HTH luxR-type domain-containing protein</fullName>
    </recommendedName>
</protein>
<proteinExistence type="predicted"/>
<dbReference type="SMART" id="SM00421">
    <property type="entry name" value="HTH_LUXR"/>
    <property type="match status" value="1"/>
</dbReference>
<dbReference type="Proteomes" id="UP001501035">
    <property type="component" value="Unassembled WGS sequence"/>
</dbReference>
<evidence type="ECO:0000256" key="1">
    <source>
        <dbReference type="ARBA" id="ARBA00023015"/>
    </source>
</evidence>
<reference evidence="6" key="1">
    <citation type="journal article" date="2019" name="Int. J. Syst. Evol. Microbiol.">
        <title>The Global Catalogue of Microorganisms (GCM) 10K type strain sequencing project: providing services to taxonomists for standard genome sequencing and annotation.</title>
        <authorList>
            <consortium name="The Broad Institute Genomics Platform"/>
            <consortium name="The Broad Institute Genome Sequencing Center for Infectious Disease"/>
            <person name="Wu L."/>
            <person name="Ma J."/>
        </authorList>
    </citation>
    <scope>NUCLEOTIDE SEQUENCE [LARGE SCALE GENOMIC DNA]</scope>
    <source>
        <strain evidence="6">JCM 14234</strain>
    </source>
</reference>
<evidence type="ECO:0000259" key="4">
    <source>
        <dbReference type="PROSITE" id="PS50043"/>
    </source>
</evidence>
<evidence type="ECO:0000256" key="2">
    <source>
        <dbReference type="ARBA" id="ARBA00023125"/>
    </source>
</evidence>
<name>A0ABP6KZ36_9ACTN</name>
<dbReference type="SUPFAM" id="SSF46894">
    <property type="entry name" value="C-terminal effector domain of the bipartite response regulators"/>
    <property type="match status" value="1"/>
</dbReference>
<dbReference type="CDD" id="cd06170">
    <property type="entry name" value="LuxR_C_like"/>
    <property type="match status" value="1"/>
</dbReference>
<keyword evidence="2" id="KW-0238">DNA-binding</keyword>
<keyword evidence="1" id="KW-0805">Transcription regulation</keyword>
<dbReference type="EMBL" id="BAAAVS010000011">
    <property type="protein sequence ID" value="GAA3027576.1"/>
    <property type="molecule type" value="Genomic_DNA"/>
</dbReference>
<dbReference type="InterPro" id="IPR000792">
    <property type="entry name" value="Tscrpt_reg_LuxR_C"/>
</dbReference>
<dbReference type="InterPro" id="IPR041664">
    <property type="entry name" value="AAA_16"/>
</dbReference>
<dbReference type="Pfam" id="PF25873">
    <property type="entry name" value="WHD_MalT"/>
    <property type="match status" value="1"/>
</dbReference>
<evidence type="ECO:0000256" key="3">
    <source>
        <dbReference type="ARBA" id="ARBA00023163"/>
    </source>
</evidence>
<evidence type="ECO:0000313" key="5">
    <source>
        <dbReference type="EMBL" id="GAA3027576.1"/>
    </source>
</evidence>
<dbReference type="Pfam" id="PF00196">
    <property type="entry name" value="GerE"/>
    <property type="match status" value="1"/>
</dbReference>
<keyword evidence="6" id="KW-1185">Reference proteome</keyword>
<accession>A0ABP6KZ36</accession>
<keyword evidence="3" id="KW-0804">Transcription</keyword>
<dbReference type="PANTHER" id="PTHR44688:SF16">
    <property type="entry name" value="DNA-BINDING TRANSCRIPTIONAL ACTIVATOR DEVR_DOSR"/>
    <property type="match status" value="1"/>
</dbReference>
<dbReference type="InterPro" id="IPR059106">
    <property type="entry name" value="WHD_MalT"/>
</dbReference>
<organism evidence="5 6">
    <name type="scientific">Gordonia defluvii</name>
    <dbReference type="NCBI Taxonomy" id="283718"/>
    <lineage>
        <taxon>Bacteria</taxon>
        <taxon>Bacillati</taxon>
        <taxon>Actinomycetota</taxon>
        <taxon>Actinomycetes</taxon>
        <taxon>Mycobacteriales</taxon>
        <taxon>Gordoniaceae</taxon>
        <taxon>Gordonia</taxon>
    </lineage>
</organism>
<dbReference type="PROSITE" id="PS50043">
    <property type="entry name" value="HTH_LUXR_2"/>
    <property type="match status" value="1"/>
</dbReference>
<dbReference type="PANTHER" id="PTHR44688">
    <property type="entry name" value="DNA-BINDING TRANSCRIPTIONAL ACTIVATOR DEVR_DOSR"/>
    <property type="match status" value="1"/>
</dbReference>
<dbReference type="SUPFAM" id="SSF52540">
    <property type="entry name" value="P-loop containing nucleoside triphosphate hydrolases"/>
    <property type="match status" value="1"/>
</dbReference>
<dbReference type="InterPro" id="IPR036388">
    <property type="entry name" value="WH-like_DNA-bd_sf"/>
</dbReference>
<dbReference type="InterPro" id="IPR016032">
    <property type="entry name" value="Sig_transdc_resp-reg_C-effctor"/>
</dbReference>
<dbReference type="InterPro" id="IPR027417">
    <property type="entry name" value="P-loop_NTPase"/>
</dbReference>
<comment type="caution">
    <text evidence="5">The sequence shown here is derived from an EMBL/GenBank/DDBJ whole genome shotgun (WGS) entry which is preliminary data.</text>
</comment>
<dbReference type="Gene3D" id="1.10.10.10">
    <property type="entry name" value="Winged helix-like DNA-binding domain superfamily/Winged helix DNA-binding domain"/>
    <property type="match status" value="1"/>
</dbReference>
<feature type="domain" description="HTH luxR-type" evidence="4">
    <location>
        <begin position="818"/>
        <end position="883"/>
    </location>
</feature>
<dbReference type="Pfam" id="PF13191">
    <property type="entry name" value="AAA_16"/>
    <property type="match status" value="1"/>
</dbReference>
<sequence>MTGPITAFPDLLSETYTSEMGRGSFHRHRSTGLEARFAVPEFADPLPRPRVCDALAKAVACHRITLLTAPSGYGKTTAVAEWTRTCGHPVAWLSLNRYDTDPAAISEGIAAALRRLAVTMARDDILDALAVIDAAEVGALHEAVGTAVDVVGEPIVLVVDDLQRSGAAANTSVLGALLEQGPAGLRLLLIGHDPHQLPVSSQILAGDATRLDSSALLFTAAEIQSAAGLAARSATEVDSMLNRTGGWAAAVRVALLASGQTGAAAGHPTRAAAPDDLLLDVIADEVLPGLPPELAAFLLDVTTVSELDGVLAAGISGRSDALALLEECRRRGLFLDRFGTDGAAQYRWHDVFASRCRKLVALRDPEHSRALHLRAAELLTTRQPLHAIDEALLGGDPRRATEILVDSWILLLAGRAEESPERVLTRIPEPYASRDDVRTITACAIDLAGRRAEAQALFTSRATRTPRPESSERTLFTDACARLFLCDDRAELIEALGVAHDNLSYARSLGAARYAAAQLLLGRAHFMLRYEMHDGIALLTSAETLGNDAGEATIARRAAGLLSFCSAWVGDHGASREILARIQSSDEYSDSWSTQVGAPELAAEGWIAYWEGDFAAARTAFTKTIDAHAVAVGISSIARQYLVLIAALDGDATERRNAYSLVRQMPDHEVRGVPWELYRVVALAKLAEADGDDDRAGRLIRGVRVDWREIPASATVAVDLIRRHVGRHAAAAMVKQLAPLPLGDHIRASLLVTSALIHRADGDYPAAHEVLERALTVATAGKIAKPFLDTDPALADLLAEHARWGTSHAAFIAALKPPTRVLNDLSDRENQILGYLRTTMTLAEIAAEVGLSINTVKTHTRTLYRKLSVGNRRDAITAVARRR</sequence>
<evidence type="ECO:0000313" key="6">
    <source>
        <dbReference type="Proteomes" id="UP001501035"/>
    </source>
</evidence>
<gene>
    <name evidence="5" type="ORF">GCM10010528_06700</name>
</gene>